<accession>A0ABV9MA56</accession>
<dbReference type="Proteomes" id="UP001595932">
    <property type="component" value="Unassembled WGS sequence"/>
</dbReference>
<reference evidence="2" key="1">
    <citation type="journal article" date="2019" name="Int. J. Syst. Evol. Microbiol.">
        <title>The Global Catalogue of Microorganisms (GCM) 10K type strain sequencing project: providing services to taxonomists for standard genome sequencing and annotation.</title>
        <authorList>
            <consortium name="The Broad Institute Genomics Platform"/>
            <consortium name="The Broad Institute Genome Sequencing Center for Infectious Disease"/>
            <person name="Wu L."/>
            <person name="Ma J."/>
        </authorList>
    </citation>
    <scope>NUCLEOTIDE SEQUENCE [LARGE SCALE GENOMIC DNA]</scope>
    <source>
        <strain evidence="2">CGMCC 1.12151</strain>
    </source>
</reference>
<sequence>MSKNVEFQYNWLQGESWASGHLCIGSSKFEFVCSYILGDPLEQLLHAVYQIVPGLAPFPRKKIDFVMLEEPVEYIWEFEWITQQNLSVTIREKGSELKMGVVYRELCHIEDLLKALVHGINKNAVLRSNENIEKVYQQFTIYLKTA</sequence>
<dbReference type="RefSeq" id="WP_377278112.1">
    <property type="nucleotide sequence ID" value="NZ_JBHSGL010000005.1"/>
</dbReference>
<dbReference type="EMBL" id="JBHSGL010000005">
    <property type="protein sequence ID" value="MFC4712731.1"/>
    <property type="molecule type" value="Genomic_DNA"/>
</dbReference>
<evidence type="ECO:0000313" key="1">
    <source>
        <dbReference type="EMBL" id="MFC4712731.1"/>
    </source>
</evidence>
<protein>
    <recommendedName>
        <fullName evidence="3">YbjN domain-containing protein</fullName>
    </recommendedName>
</protein>
<evidence type="ECO:0008006" key="3">
    <source>
        <dbReference type="Google" id="ProtNLM"/>
    </source>
</evidence>
<gene>
    <name evidence="1" type="ORF">ACFO5U_07675</name>
</gene>
<comment type="caution">
    <text evidence="1">The sequence shown here is derived from an EMBL/GenBank/DDBJ whole genome shotgun (WGS) entry which is preliminary data.</text>
</comment>
<proteinExistence type="predicted"/>
<name>A0ABV9MA56_9BACL</name>
<evidence type="ECO:0000313" key="2">
    <source>
        <dbReference type="Proteomes" id="UP001595932"/>
    </source>
</evidence>
<keyword evidence="2" id="KW-1185">Reference proteome</keyword>
<organism evidence="1 2">
    <name type="scientific">Planococcus dechangensis</name>
    <dbReference type="NCBI Taxonomy" id="1176255"/>
    <lineage>
        <taxon>Bacteria</taxon>
        <taxon>Bacillati</taxon>
        <taxon>Bacillota</taxon>
        <taxon>Bacilli</taxon>
        <taxon>Bacillales</taxon>
        <taxon>Caryophanaceae</taxon>
        <taxon>Planococcus</taxon>
    </lineage>
</organism>